<dbReference type="GO" id="GO:0050118">
    <property type="term" value="F:N-acetyldiaminopimelate deacetylase activity"/>
    <property type="evidence" value="ECO:0007669"/>
    <property type="project" value="UniProtKB-ARBA"/>
</dbReference>
<dbReference type="GO" id="GO:0019877">
    <property type="term" value="P:diaminopimelate biosynthetic process"/>
    <property type="evidence" value="ECO:0007669"/>
    <property type="project" value="UniProtKB-ARBA"/>
</dbReference>
<dbReference type="eggNOG" id="COG1473">
    <property type="taxonomic scope" value="Bacteria"/>
</dbReference>
<dbReference type="EMBL" id="ADLS01000027">
    <property type="protein sequence ID" value="EGX68966.1"/>
    <property type="molecule type" value="Genomic_DNA"/>
</dbReference>
<dbReference type="RefSeq" id="WP_009141910.1">
    <property type="nucleotide sequence ID" value="NZ_JH126473.1"/>
</dbReference>
<dbReference type="AlphaFoldDB" id="G1WKM1"/>
<dbReference type="InterPro" id="IPR011650">
    <property type="entry name" value="Peptidase_M20_dimer"/>
</dbReference>
<dbReference type="Gene3D" id="3.30.70.360">
    <property type="match status" value="1"/>
</dbReference>
<comment type="caution">
    <text evidence="4">The sequence shown here is derived from an EMBL/GenBank/DDBJ whole genome shotgun (WGS) entry which is preliminary data.</text>
</comment>
<feature type="binding site" evidence="2">
    <location>
        <position position="131"/>
    </location>
    <ligand>
        <name>Mn(2+)</name>
        <dbReference type="ChEBI" id="CHEBI:29035"/>
        <label>2</label>
    </ligand>
</feature>
<evidence type="ECO:0000313" key="5">
    <source>
        <dbReference type="Proteomes" id="UP000004830"/>
    </source>
</evidence>
<evidence type="ECO:0000313" key="4">
    <source>
        <dbReference type="EMBL" id="EGX68966.1"/>
    </source>
</evidence>
<keyword evidence="5" id="KW-1185">Reference proteome</keyword>
<feature type="binding site" evidence="2">
    <location>
        <position position="191"/>
    </location>
    <ligand>
        <name>Mn(2+)</name>
        <dbReference type="ChEBI" id="CHEBI:29035"/>
        <label>2</label>
    </ligand>
</feature>
<dbReference type="InterPro" id="IPR002933">
    <property type="entry name" value="Peptidase_M20"/>
</dbReference>
<dbReference type="FunFam" id="3.30.70.360:FF:000001">
    <property type="entry name" value="N-acetyldiaminopimelate deacetylase"/>
    <property type="match status" value="1"/>
</dbReference>
<organism evidence="4 5">
    <name type="scientific">Collinsella tanakaei YIT 12063</name>
    <dbReference type="NCBI Taxonomy" id="742742"/>
    <lineage>
        <taxon>Bacteria</taxon>
        <taxon>Bacillati</taxon>
        <taxon>Actinomycetota</taxon>
        <taxon>Coriobacteriia</taxon>
        <taxon>Coriobacteriales</taxon>
        <taxon>Coriobacteriaceae</taxon>
        <taxon>Collinsella</taxon>
    </lineage>
</organism>
<dbReference type="PANTHER" id="PTHR11014:SF63">
    <property type="entry name" value="METALLOPEPTIDASE, PUTATIVE (AFU_ORTHOLOGUE AFUA_6G09600)-RELATED"/>
    <property type="match status" value="1"/>
</dbReference>
<dbReference type="SUPFAM" id="SSF53187">
    <property type="entry name" value="Zn-dependent exopeptidases"/>
    <property type="match status" value="1"/>
</dbReference>
<dbReference type="Gene3D" id="3.40.630.10">
    <property type="entry name" value="Zn peptidases"/>
    <property type="match status" value="1"/>
</dbReference>
<dbReference type="PANTHER" id="PTHR11014">
    <property type="entry name" value="PEPTIDASE M20 FAMILY MEMBER"/>
    <property type="match status" value="1"/>
</dbReference>
<feature type="binding site" evidence="2">
    <location>
        <position position="167"/>
    </location>
    <ligand>
        <name>Mn(2+)</name>
        <dbReference type="ChEBI" id="CHEBI:29035"/>
        <label>2</label>
    </ligand>
</feature>
<evidence type="ECO:0000259" key="3">
    <source>
        <dbReference type="Pfam" id="PF07687"/>
    </source>
</evidence>
<protein>
    <recommendedName>
        <fullName evidence="3">Peptidase M20 dimerisation domain-containing protein</fullName>
    </recommendedName>
</protein>
<dbReference type="Proteomes" id="UP000004830">
    <property type="component" value="Unassembled WGS sequence"/>
</dbReference>
<reference evidence="4 5" key="1">
    <citation type="submission" date="2011-06" db="EMBL/GenBank/DDBJ databases">
        <title>The Genome Sequence of Collinsella tanakaei YIT 12063.</title>
        <authorList>
            <consortium name="The Broad Institute Genome Sequencing Platform"/>
            <person name="Earl A."/>
            <person name="Ward D."/>
            <person name="Feldgarden M."/>
            <person name="Gevers D."/>
            <person name="Morotomi M."/>
            <person name="Young S.K."/>
            <person name="Zeng Q."/>
            <person name="Gargeya S."/>
            <person name="Fitzgerald M."/>
            <person name="Haas B."/>
            <person name="Abouelleil A."/>
            <person name="Alvarado L."/>
            <person name="Arachchi H.M."/>
            <person name="Berlin A."/>
            <person name="Brown A."/>
            <person name="Chapman S.B."/>
            <person name="Chen Z."/>
            <person name="Dunbar C."/>
            <person name="Freedman E."/>
            <person name="Gearin G."/>
            <person name="Gellesch M."/>
            <person name="Goldberg J."/>
            <person name="Griggs A."/>
            <person name="Gujja S."/>
            <person name="Heiman D."/>
            <person name="Howarth C."/>
            <person name="Larson L."/>
            <person name="Lui A."/>
            <person name="MacDonald P.J.P."/>
            <person name="Mehta T."/>
            <person name="Montmayeur A."/>
            <person name="Murphy C."/>
            <person name="Neiman D."/>
            <person name="Pearson M."/>
            <person name="Priest M."/>
            <person name="Roberts A."/>
            <person name="Saif S."/>
            <person name="Shea T."/>
            <person name="Shenoy N."/>
            <person name="Sisk P."/>
            <person name="Stolte C."/>
            <person name="Sykes S."/>
            <person name="Wortman J."/>
            <person name="Nusbaum C."/>
            <person name="Birren B."/>
        </authorList>
    </citation>
    <scope>NUCLEOTIDE SEQUENCE [LARGE SCALE GENOMIC DNA]</scope>
    <source>
        <strain evidence="4 5">YIT 12063</strain>
    </source>
</reference>
<dbReference type="PATRIC" id="fig|742742.3.peg.1865"/>
<proteinExistence type="predicted"/>
<dbReference type="Pfam" id="PF07687">
    <property type="entry name" value="M20_dimer"/>
    <property type="match status" value="1"/>
</dbReference>
<keyword evidence="2" id="KW-0479">Metal-binding</keyword>
<dbReference type="InterPro" id="IPR017439">
    <property type="entry name" value="Amidohydrolase"/>
</dbReference>
<feature type="binding site" evidence="2">
    <location>
        <position position="391"/>
    </location>
    <ligand>
        <name>Mn(2+)</name>
        <dbReference type="ChEBI" id="CHEBI:29035"/>
        <label>2</label>
    </ligand>
</feature>
<evidence type="ECO:0000256" key="2">
    <source>
        <dbReference type="PIRSR" id="PIRSR005962-1"/>
    </source>
</evidence>
<dbReference type="GO" id="GO:0046872">
    <property type="term" value="F:metal ion binding"/>
    <property type="evidence" value="ECO:0007669"/>
    <property type="project" value="UniProtKB-KW"/>
</dbReference>
<evidence type="ECO:0000256" key="1">
    <source>
        <dbReference type="ARBA" id="ARBA00022801"/>
    </source>
</evidence>
<sequence length="420" mass="45925">MAKTKAQQIMDHEHVHTEQEVTQAIRDIAAEFEPYIIRQRRHFHKYPEASLHEVRTTSDICGQLDAMNIPYERPLETGVVATLRGTAPDAYRADGTPRRRLLLRADIDALPVTERTDVEYASANEGYMHACGHDCHIAMMLGTLQILRHMTDDIHGEIRIVFQPSEENGKGAKMMCNQGVTEGVDGAFAMHIWSEVDAGKISVEPGPRMANTDWFRIDIHGTSCHGAMPQRGADAVMAAAEIVNALQTIVSREISPYEPAVVTVGEIHGGTARNVIAGSAYLTGTVRTYSDTAHEMMPELIKRIVTHTAMALGADAELTDYTVANVKVENEAASSERARAALVKVLGEGAVGRYRGTLSGEDFSAYLQHVPGMLAFVGCRNPQIGATFAQHSCFYKVDESVLAKGSMLAAQYAVDFLAEE</sequence>
<feature type="domain" description="Peptidase M20 dimerisation" evidence="3">
    <location>
        <begin position="213"/>
        <end position="307"/>
    </location>
</feature>
<dbReference type="STRING" id="742742.HMPREF9452_01884"/>
<dbReference type="HOGENOM" id="CLU_023257_1_1_11"/>
<dbReference type="NCBIfam" id="TIGR01891">
    <property type="entry name" value="amidohydrolases"/>
    <property type="match status" value="1"/>
</dbReference>
<dbReference type="SUPFAM" id="SSF55031">
    <property type="entry name" value="Bacterial exopeptidase dimerisation domain"/>
    <property type="match status" value="1"/>
</dbReference>
<dbReference type="InterPro" id="IPR036264">
    <property type="entry name" value="Bact_exopeptidase_dim_dom"/>
</dbReference>
<name>G1WKM1_9ACTN</name>
<gene>
    <name evidence="4" type="ORF">HMPREF9452_01884</name>
</gene>
<keyword evidence="1" id="KW-0378">Hydrolase</keyword>
<accession>G1WKM1</accession>
<dbReference type="Pfam" id="PF01546">
    <property type="entry name" value="Peptidase_M20"/>
    <property type="match status" value="1"/>
</dbReference>
<feature type="binding site" evidence="2">
    <location>
        <position position="133"/>
    </location>
    <ligand>
        <name>Mn(2+)</name>
        <dbReference type="ChEBI" id="CHEBI:29035"/>
        <label>2</label>
    </ligand>
</feature>
<keyword evidence="2" id="KW-0464">Manganese</keyword>
<dbReference type="GeneID" id="62759567"/>
<dbReference type="PIRSF" id="PIRSF005962">
    <property type="entry name" value="Pept_M20D_amidohydro"/>
    <property type="match status" value="1"/>
</dbReference>
<comment type="cofactor">
    <cofactor evidence="2">
        <name>Mn(2+)</name>
        <dbReference type="ChEBI" id="CHEBI:29035"/>
    </cofactor>
    <text evidence="2">The Mn(2+) ion enhances activity.</text>
</comment>
<dbReference type="OrthoDB" id="9777385at2"/>